<feature type="transmembrane region" description="Helical" evidence="1">
    <location>
        <begin position="182"/>
        <end position="207"/>
    </location>
</feature>
<protein>
    <recommendedName>
        <fullName evidence="4">G-protein coupled receptors family 1 profile domain-containing protein</fullName>
    </recommendedName>
</protein>
<feature type="transmembrane region" description="Helical" evidence="1">
    <location>
        <begin position="142"/>
        <end position="162"/>
    </location>
</feature>
<keyword evidence="1" id="KW-0812">Transmembrane</keyword>
<sequence length="329" mass="37544">MLIFPHTIQIYPGDSIRQISDADVFLGSRRINRNVSFRFMAEKVITKGVNNRSKQDQMLPVINYILHTYAYFIIGPMAAAFNIPVFLFVIMRKTLRGTYIVIAVVFLNSGFSGIGVTLLGIKRLSHFHDEKLISNKQCVLSVPIILPLAVLCVNGISLLMNSAERLSVVAFPVYYYIHNARINYSLIAAQYVITVIAVIITATASLIEPTRQISNLCMKFGAQFLSNNSYNRDLSHFLNNQRRFTKTAIISGCLTFFLVVIPSIVEYIYMMDSSETSKIIVICCAHLRLLNSFNMVVLFLYRQKDFRYDAVQCFNFLIYKRKTSVQPMY</sequence>
<feature type="transmembrane region" description="Helical" evidence="1">
    <location>
        <begin position="276"/>
        <end position="301"/>
    </location>
</feature>
<feature type="transmembrane region" description="Helical" evidence="1">
    <location>
        <begin position="97"/>
        <end position="121"/>
    </location>
</feature>
<gene>
    <name evidence="2" type="ORF">CJOHNSTONI_LOCUS484</name>
</gene>
<accession>A0A8J2LNB4</accession>
<dbReference type="EMBL" id="CAKAEH010000119">
    <property type="protein sequence ID" value="CAG9529948.1"/>
    <property type="molecule type" value="Genomic_DNA"/>
</dbReference>
<feature type="transmembrane region" description="Helical" evidence="1">
    <location>
        <begin position="248"/>
        <end position="270"/>
    </location>
</feature>
<evidence type="ECO:0000313" key="2">
    <source>
        <dbReference type="EMBL" id="CAG9529948.1"/>
    </source>
</evidence>
<feature type="transmembrane region" description="Helical" evidence="1">
    <location>
        <begin position="68"/>
        <end position="91"/>
    </location>
</feature>
<keyword evidence="3" id="KW-1185">Reference proteome</keyword>
<organism evidence="2 3">
    <name type="scientific">Cercopithifilaria johnstoni</name>
    <dbReference type="NCBI Taxonomy" id="2874296"/>
    <lineage>
        <taxon>Eukaryota</taxon>
        <taxon>Metazoa</taxon>
        <taxon>Ecdysozoa</taxon>
        <taxon>Nematoda</taxon>
        <taxon>Chromadorea</taxon>
        <taxon>Rhabditida</taxon>
        <taxon>Spirurina</taxon>
        <taxon>Spiruromorpha</taxon>
        <taxon>Filarioidea</taxon>
        <taxon>Onchocercidae</taxon>
        <taxon>Cercopithifilaria</taxon>
    </lineage>
</organism>
<keyword evidence="1" id="KW-0472">Membrane</keyword>
<evidence type="ECO:0000313" key="3">
    <source>
        <dbReference type="Proteomes" id="UP000746747"/>
    </source>
</evidence>
<dbReference type="Proteomes" id="UP000746747">
    <property type="component" value="Unassembled WGS sequence"/>
</dbReference>
<comment type="caution">
    <text evidence="2">The sequence shown here is derived from an EMBL/GenBank/DDBJ whole genome shotgun (WGS) entry which is preliminary data.</text>
</comment>
<keyword evidence="1" id="KW-1133">Transmembrane helix</keyword>
<evidence type="ECO:0000256" key="1">
    <source>
        <dbReference type="SAM" id="Phobius"/>
    </source>
</evidence>
<proteinExistence type="predicted"/>
<name>A0A8J2LNB4_9BILA</name>
<reference evidence="2" key="1">
    <citation type="submission" date="2021-09" db="EMBL/GenBank/DDBJ databases">
        <authorList>
            <consortium name="Pathogen Informatics"/>
        </authorList>
    </citation>
    <scope>NUCLEOTIDE SEQUENCE</scope>
</reference>
<evidence type="ECO:0008006" key="4">
    <source>
        <dbReference type="Google" id="ProtNLM"/>
    </source>
</evidence>
<dbReference type="AlphaFoldDB" id="A0A8J2LNB4"/>